<feature type="non-terminal residue" evidence="1">
    <location>
        <position position="71"/>
    </location>
</feature>
<organism evidence="1 2">
    <name type="scientific">Cuscuta epithymum</name>
    <dbReference type="NCBI Taxonomy" id="186058"/>
    <lineage>
        <taxon>Eukaryota</taxon>
        <taxon>Viridiplantae</taxon>
        <taxon>Streptophyta</taxon>
        <taxon>Embryophyta</taxon>
        <taxon>Tracheophyta</taxon>
        <taxon>Spermatophyta</taxon>
        <taxon>Magnoliopsida</taxon>
        <taxon>eudicotyledons</taxon>
        <taxon>Gunneridae</taxon>
        <taxon>Pentapetalae</taxon>
        <taxon>asterids</taxon>
        <taxon>lamiids</taxon>
        <taxon>Solanales</taxon>
        <taxon>Convolvulaceae</taxon>
        <taxon>Cuscuteae</taxon>
        <taxon>Cuscuta</taxon>
        <taxon>Cuscuta subgen. Cuscuta</taxon>
    </lineage>
</organism>
<evidence type="ECO:0000313" key="1">
    <source>
        <dbReference type="EMBL" id="CAH9055401.1"/>
    </source>
</evidence>
<comment type="caution">
    <text evidence="1">The sequence shown here is derived from an EMBL/GenBank/DDBJ whole genome shotgun (WGS) entry which is preliminary data.</text>
</comment>
<name>A0AAV0BXM9_9ASTE</name>
<keyword evidence="2" id="KW-1185">Reference proteome</keyword>
<evidence type="ECO:0000313" key="2">
    <source>
        <dbReference type="Proteomes" id="UP001152523"/>
    </source>
</evidence>
<sequence length="71" mass="8616">MIHETKFTAWMRANQVYPEARKLTYVDFPSKFVWKKNIKQWVERQRGFAVGRVYFVRPGAGEKYYLRTLLN</sequence>
<gene>
    <name evidence="1" type="ORF">CEPIT_LOCUS791</name>
</gene>
<proteinExistence type="predicted"/>
<protein>
    <submittedName>
        <fullName evidence="1">Uncharacterized protein</fullName>
    </submittedName>
</protein>
<accession>A0AAV0BXM9</accession>
<dbReference type="AlphaFoldDB" id="A0AAV0BXM9"/>
<dbReference type="Proteomes" id="UP001152523">
    <property type="component" value="Unassembled WGS sequence"/>
</dbReference>
<reference evidence="1" key="1">
    <citation type="submission" date="2022-07" db="EMBL/GenBank/DDBJ databases">
        <authorList>
            <person name="Macas J."/>
            <person name="Novak P."/>
            <person name="Neumann P."/>
        </authorList>
    </citation>
    <scope>NUCLEOTIDE SEQUENCE</scope>
</reference>
<dbReference type="EMBL" id="CAMAPF010000006">
    <property type="protein sequence ID" value="CAH9055401.1"/>
    <property type="molecule type" value="Genomic_DNA"/>
</dbReference>